<keyword evidence="1" id="KW-1133">Transmembrane helix</keyword>
<name>A0A1H9T3U5_9FIRM</name>
<feature type="transmembrane region" description="Helical" evidence="1">
    <location>
        <begin position="16"/>
        <end position="37"/>
    </location>
</feature>
<feature type="transmembrane region" description="Helical" evidence="1">
    <location>
        <begin position="239"/>
        <end position="261"/>
    </location>
</feature>
<gene>
    <name evidence="2" type="ORF">SAMN02910429_01461</name>
</gene>
<keyword evidence="1" id="KW-0472">Membrane</keyword>
<proteinExistence type="predicted"/>
<feature type="transmembrane region" description="Helical" evidence="1">
    <location>
        <begin position="286"/>
        <end position="307"/>
    </location>
</feature>
<sequence length="312" mass="36726">MRKILRLVQFDIRRNYLSYMIIILNVIALFFCVKYSIRTYKGATAEIAEDNRYINLWDISDIKDTTDFFKDLLLVKKINFDSIELDFESDNENDQSLSVRPYFSAKYNKLNPNLENKLISGRIFTEKEIKSEEHIAIVDKYVWDAIGKKDTINIYSVKYRIVGIADLYTSEEKIIIPYNFTLQNCSIDYARATIKSTKYYKKVYHDVEKIVRKYLNNNSEIETVMNNYSDTSLEYGRTFLVVSVFVIITVAASIVNLLYIVKMFKRQNETINRIYFRLGIDRKTQIIIRTVVNAYFATVLMLIIFLLRSANL</sequence>
<dbReference type="AlphaFoldDB" id="A0A1H9T3U5"/>
<accession>A0A1H9T3U5</accession>
<evidence type="ECO:0000313" key="3">
    <source>
        <dbReference type="Proteomes" id="UP000182471"/>
    </source>
</evidence>
<dbReference type="RefSeq" id="WP_143065828.1">
    <property type="nucleotide sequence ID" value="NZ_FOGW01000014.1"/>
</dbReference>
<reference evidence="3" key="1">
    <citation type="submission" date="2016-10" db="EMBL/GenBank/DDBJ databases">
        <authorList>
            <person name="Varghese N."/>
            <person name="Submissions S."/>
        </authorList>
    </citation>
    <scope>NUCLEOTIDE SEQUENCE [LARGE SCALE GENOMIC DNA]</scope>
    <source>
        <strain evidence="3">S1b</strain>
    </source>
</reference>
<dbReference type="EMBL" id="FOGW01000014">
    <property type="protein sequence ID" value="SER91664.1"/>
    <property type="molecule type" value="Genomic_DNA"/>
</dbReference>
<evidence type="ECO:0000313" key="2">
    <source>
        <dbReference type="EMBL" id="SER91664.1"/>
    </source>
</evidence>
<dbReference type="Proteomes" id="UP000182471">
    <property type="component" value="Unassembled WGS sequence"/>
</dbReference>
<protein>
    <submittedName>
        <fullName evidence="2">MacB-like core domain-containing protein</fullName>
    </submittedName>
</protein>
<keyword evidence="1" id="KW-0812">Transmembrane</keyword>
<keyword evidence="3" id="KW-1185">Reference proteome</keyword>
<organism evidence="2 3">
    <name type="scientific">Lachnobacterium bovis</name>
    <dbReference type="NCBI Taxonomy" id="140626"/>
    <lineage>
        <taxon>Bacteria</taxon>
        <taxon>Bacillati</taxon>
        <taxon>Bacillota</taxon>
        <taxon>Clostridia</taxon>
        <taxon>Lachnospirales</taxon>
        <taxon>Lachnospiraceae</taxon>
        <taxon>Lachnobacterium</taxon>
    </lineage>
</organism>
<evidence type="ECO:0000256" key="1">
    <source>
        <dbReference type="SAM" id="Phobius"/>
    </source>
</evidence>